<dbReference type="PANTHER" id="PTHR11129">
    <property type="entry name" value="PROTEIN FARNESYLTRANSFERASE ALPHA SUBUNIT/RAB GERANYLGERANYL TRANSFERASE ALPHA SUBUNIT"/>
    <property type="match status" value="1"/>
</dbReference>
<dbReference type="Gene3D" id="1.25.40.120">
    <property type="entry name" value="Protein prenylyltransferase"/>
    <property type="match status" value="1"/>
</dbReference>
<keyword evidence="3" id="KW-0808">Transferase</keyword>
<keyword evidence="4" id="KW-0677">Repeat</keyword>
<proteinExistence type="inferred from homology"/>
<dbReference type="Pfam" id="PF01239">
    <property type="entry name" value="PPTA"/>
    <property type="match status" value="1"/>
</dbReference>
<evidence type="ECO:0000313" key="5">
    <source>
        <dbReference type="EMBL" id="KAG5172901.1"/>
    </source>
</evidence>
<evidence type="ECO:0000256" key="3">
    <source>
        <dbReference type="ARBA" id="ARBA00022679"/>
    </source>
</evidence>
<dbReference type="EMBL" id="JAFIQS010000002">
    <property type="protein sequence ID" value="KAG5172901.1"/>
    <property type="molecule type" value="Genomic_DNA"/>
</dbReference>
<dbReference type="GO" id="GO:0008318">
    <property type="term" value="F:protein prenyltransferase activity"/>
    <property type="evidence" value="ECO:0007669"/>
    <property type="project" value="InterPro"/>
</dbReference>
<evidence type="ECO:0000256" key="1">
    <source>
        <dbReference type="ARBA" id="ARBA00006734"/>
    </source>
</evidence>
<dbReference type="AlphaFoldDB" id="A0A8H7Y3F9"/>
<protein>
    <submittedName>
        <fullName evidence="5">Uncharacterized protein</fullName>
    </submittedName>
</protein>
<evidence type="ECO:0000256" key="4">
    <source>
        <dbReference type="ARBA" id="ARBA00022737"/>
    </source>
</evidence>
<comment type="similarity">
    <text evidence="1">Belongs to the protein prenyltransferase subunit alpha family.</text>
</comment>
<gene>
    <name evidence="5" type="ORF">JR316_002404</name>
</gene>
<keyword evidence="2" id="KW-0637">Prenyltransferase</keyword>
<dbReference type="InterPro" id="IPR002088">
    <property type="entry name" value="Prenyl_trans_a"/>
</dbReference>
<dbReference type="SUPFAM" id="SSF48439">
    <property type="entry name" value="Protein prenylyltransferase"/>
    <property type="match status" value="1"/>
</dbReference>
<comment type="caution">
    <text evidence="5">The sequence shown here is derived from an EMBL/GenBank/DDBJ whole genome shotgun (WGS) entry which is preliminary data.</text>
</comment>
<sequence>MPEDSALVVGVLSQLLGSSEVTSIEILPGGLNDWETIDLPPDTPRPSSRFPFLFVEGNLGIPQKVLYALYLATASISWRSASVDNAIKASSVIIILNPAHQTALNARKSLITQGHLDPEKELVLLELIARGSPECAKQSVIWDHRRWCLSQIFGLMGACQTTQPLQFWGSSEEMQLYPKIGPTAVQRELALVQHTCETYPRNYHSWTYWHFIIDVCYASVCSTDNSARQQEFLGIIVAECKRLRHWVEQHVSDYSAMHQLSQTHNLLDHLKTRGMLTSDIDGVFTSSILIDHALSLLISYPSHESLWMYLRIALLNETSTNHSVILDKLERQIPPSNLKRQFFKWLSTTIPLPEAYTRPKECNEY</sequence>
<accession>A0A8H7Y3F9</accession>
<name>A0A8H7Y3F9_PSICU</name>
<evidence type="ECO:0000256" key="2">
    <source>
        <dbReference type="ARBA" id="ARBA00022602"/>
    </source>
</evidence>
<dbReference type="PANTHER" id="PTHR11129:SF3">
    <property type="entry name" value="PROTEIN PRENYLTRANSFERASE ALPHA SUBUNIT REPEAT-CONTAINING PROTEIN 1"/>
    <property type="match status" value="1"/>
</dbReference>
<reference evidence="5" key="1">
    <citation type="submission" date="2021-02" db="EMBL/GenBank/DDBJ databases">
        <title>Psilocybe cubensis genome.</title>
        <authorList>
            <person name="Mckernan K.J."/>
            <person name="Crawford S."/>
            <person name="Trippe A."/>
            <person name="Kane L.T."/>
            <person name="Mclaughlin S."/>
        </authorList>
    </citation>
    <scope>NUCLEOTIDE SEQUENCE [LARGE SCALE GENOMIC DNA]</scope>
    <source>
        <strain evidence="5">MGC-MH-2018</strain>
    </source>
</reference>
<dbReference type="OrthoDB" id="1924260at2759"/>
<dbReference type="GO" id="GO:0005737">
    <property type="term" value="C:cytoplasm"/>
    <property type="evidence" value="ECO:0007669"/>
    <property type="project" value="TreeGrafter"/>
</dbReference>
<organism evidence="5">
    <name type="scientific">Psilocybe cubensis</name>
    <name type="common">Psychedelic mushroom</name>
    <name type="synonym">Stropharia cubensis</name>
    <dbReference type="NCBI Taxonomy" id="181762"/>
    <lineage>
        <taxon>Eukaryota</taxon>
        <taxon>Fungi</taxon>
        <taxon>Dikarya</taxon>
        <taxon>Basidiomycota</taxon>
        <taxon>Agaricomycotina</taxon>
        <taxon>Agaricomycetes</taxon>
        <taxon>Agaricomycetidae</taxon>
        <taxon>Agaricales</taxon>
        <taxon>Agaricineae</taxon>
        <taxon>Strophariaceae</taxon>
        <taxon>Psilocybe</taxon>
    </lineage>
</organism>